<accession>A0A3B0XRP5</accession>
<dbReference type="EMBL" id="UOFH01000384">
    <property type="protein sequence ID" value="VAW67380.1"/>
    <property type="molecule type" value="Genomic_DNA"/>
</dbReference>
<proteinExistence type="predicted"/>
<evidence type="ECO:0000313" key="1">
    <source>
        <dbReference type="EMBL" id="VAW67380.1"/>
    </source>
</evidence>
<dbReference type="AlphaFoldDB" id="A0A3B0XRP5"/>
<name>A0A3B0XRP5_9ZZZZ</name>
<sequence>MRMLDVEKKQSVWNLQLYLTEAEAKELYSELGKLLADPEANEHFHVFSEDSGRELSCSIVTRKKMKNISAYSKLERKVLMDK</sequence>
<reference evidence="1" key="1">
    <citation type="submission" date="2018-06" db="EMBL/GenBank/DDBJ databases">
        <authorList>
            <person name="Zhirakovskaya E."/>
        </authorList>
    </citation>
    <scope>NUCLEOTIDE SEQUENCE</scope>
</reference>
<protein>
    <submittedName>
        <fullName evidence="1">Uncharacterized protein</fullName>
    </submittedName>
</protein>
<gene>
    <name evidence="1" type="ORF">MNBD_GAMMA08-1002</name>
</gene>
<organism evidence="1">
    <name type="scientific">hydrothermal vent metagenome</name>
    <dbReference type="NCBI Taxonomy" id="652676"/>
    <lineage>
        <taxon>unclassified sequences</taxon>
        <taxon>metagenomes</taxon>
        <taxon>ecological metagenomes</taxon>
    </lineage>
</organism>